<gene>
    <name evidence="2" type="ORF">CCMP2556_LOCUS34714</name>
</gene>
<accession>A0ABP0P664</accession>
<reference evidence="2 3" key="1">
    <citation type="submission" date="2024-02" db="EMBL/GenBank/DDBJ databases">
        <authorList>
            <person name="Chen Y."/>
            <person name="Shah S."/>
            <person name="Dougan E. K."/>
            <person name="Thang M."/>
            <person name="Chan C."/>
        </authorList>
    </citation>
    <scope>NUCLEOTIDE SEQUENCE [LARGE SCALE GENOMIC DNA]</scope>
</reference>
<keyword evidence="3" id="KW-1185">Reference proteome</keyword>
<sequence length="248" mass="25100">MVALKAGPEEDEAQENRPRGVMNTENVVAMVLQQNSELQKEVVALRQGQAVFERKSNDAVGVGQLTYGATLCSGIGFGAAPISTGVSLEGLVGVLMNGSGQLSGVWNGPGQVGGGAAMLLDAGGNQCSVGNLWGTVPGGAGTATVEKGSGAERPQRKVKALQDRAAAYGEQLDGEVGGPGHDGDRGAVEMRTRRLPASASALAALVALEAQAALAVADLAGDQVALVLVVHAWDHVAAGHGWGMVMKT</sequence>
<dbReference type="EMBL" id="CAXAMN010022520">
    <property type="protein sequence ID" value="CAK9070564.1"/>
    <property type="molecule type" value="Genomic_DNA"/>
</dbReference>
<comment type="caution">
    <text evidence="2">The sequence shown here is derived from an EMBL/GenBank/DDBJ whole genome shotgun (WGS) entry which is preliminary data.</text>
</comment>
<protein>
    <submittedName>
        <fullName evidence="2">Uncharacterized protein</fullName>
    </submittedName>
</protein>
<organism evidence="2 3">
    <name type="scientific">Durusdinium trenchii</name>
    <dbReference type="NCBI Taxonomy" id="1381693"/>
    <lineage>
        <taxon>Eukaryota</taxon>
        <taxon>Sar</taxon>
        <taxon>Alveolata</taxon>
        <taxon>Dinophyceae</taxon>
        <taxon>Suessiales</taxon>
        <taxon>Symbiodiniaceae</taxon>
        <taxon>Durusdinium</taxon>
    </lineage>
</organism>
<name>A0ABP0P664_9DINO</name>
<dbReference type="Proteomes" id="UP001642484">
    <property type="component" value="Unassembled WGS sequence"/>
</dbReference>
<evidence type="ECO:0000256" key="1">
    <source>
        <dbReference type="SAM" id="MobiDB-lite"/>
    </source>
</evidence>
<proteinExistence type="predicted"/>
<evidence type="ECO:0000313" key="2">
    <source>
        <dbReference type="EMBL" id="CAK9070564.1"/>
    </source>
</evidence>
<feature type="region of interest" description="Disordered" evidence="1">
    <location>
        <begin position="1"/>
        <end position="21"/>
    </location>
</feature>
<evidence type="ECO:0000313" key="3">
    <source>
        <dbReference type="Proteomes" id="UP001642484"/>
    </source>
</evidence>